<dbReference type="GO" id="GO:0006950">
    <property type="term" value="P:response to stress"/>
    <property type="evidence" value="ECO:0007669"/>
    <property type="project" value="TreeGrafter"/>
</dbReference>
<evidence type="ECO:0000256" key="3">
    <source>
        <dbReference type="ARBA" id="ARBA00023163"/>
    </source>
</evidence>
<dbReference type="OrthoDB" id="7349109at2"/>
<dbReference type="Pfam" id="PF01047">
    <property type="entry name" value="MarR"/>
    <property type="match status" value="1"/>
</dbReference>
<protein>
    <submittedName>
        <fullName evidence="5">Transcriptional regulator</fullName>
    </submittedName>
</protein>
<dbReference type="RefSeq" id="WP_069690515.1">
    <property type="nucleotide sequence ID" value="NZ_CP017147.1"/>
</dbReference>
<dbReference type="InterPro" id="IPR036390">
    <property type="entry name" value="WH_DNA-bd_sf"/>
</dbReference>
<dbReference type="GO" id="GO:0003700">
    <property type="term" value="F:DNA-binding transcription factor activity"/>
    <property type="evidence" value="ECO:0007669"/>
    <property type="project" value="InterPro"/>
</dbReference>
<sequence length="160" mass="17828">MSMDDIYLKPGHLIRRAQQIAVSIFLEECAPVDLTPVQYAALVTVRENPGIDATRLSALVAFDRSTLGNVLERMEAKELILRSGSKDDKRIKVLHLSPKGERVLRDAEPLAQRAQERILAPLLPADREVFMRMLAQLVELNNDASRVPLRLAAVRPPDAA</sequence>
<dbReference type="EMBL" id="CP017147">
    <property type="protein sequence ID" value="AOO81301.1"/>
    <property type="molecule type" value="Genomic_DNA"/>
</dbReference>
<reference evidence="5 6" key="1">
    <citation type="journal article" date="2015" name="Antonie Van Leeuwenhoek">
        <title>Bosea vaviloviae sp. nov., a new species of slow-growing rhizobia isolated from nodules of the relict species Vavilovia formosa (Stev.) Fed.</title>
        <authorList>
            <person name="Safronova V.I."/>
            <person name="Kuznetsova I.G."/>
            <person name="Sazanova A.L."/>
            <person name="Kimeklis A.K."/>
            <person name="Belimov A.A."/>
            <person name="Andronov E.E."/>
            <person name="Pinaev A.G."/>
            <person name="Chizhevskaya E.P."/>
            <person name="Pukhaev A.R."/>
            <person name="Popov K.P."/>
            <person name="Willems A."/>
            <person name="Tikhonovich I.A."/>
        </authorList>
    </citation>
    <scope>NUCLEOTIDE SEQUENCE [LARGE SCALE GENOMIC DNA]</scope>
    <source>
        <strain evidence="5 6">Vaf18</strain>
    </source>
</reference>
<keyword evidence="1" id="KW-0805">Transcription regulation</keyword>
<dbReference type="GO" id="GO:0003677">
    <property type="term" value="F:DNA binding"/>
    <property type="evidence" value="ECO:0007669"/>
    <property type="project" value="UniProtKB-KW"/>
</dbReference>
<evidence type="ECO:0000259" key="4">
    <source>
        <dbReference type="PROSITE" id="PS50995"/>
    </source>
</evidence>
<gene>
    <name evidence="5" type="ORF">BHK69_13255</name>
</gene>
<dbReference type="Proteomes" id="UP000094969">
    <property type="component" value="Chromosome"/>
</dbReference>
<keyword evidence="2" id="KW-0238">DNA-binding</keyword>
<evidence type="ECO:0000256" key="1">
    <source>
        <dbReference type="ARBA" id="ARBA00023015"/>
    </source>
</evidence>
<accession>A0A1D7U1R2</accession>
<evidence type="ECO:0000313" key="5">
    <source>
        <dbReference type="EMBL" id="AOO81301.1"/>
    </source>
</evidence>
<evidence type="ECO:0000313" key="6">
    <source>
        <dbReference type="Proteomes" id="UP000094969"/>
    </source>
</evidence>
<keyword evidence="6" id="KW-1185">Reference proteome</keyword>
<dbReference type="InterPro" id="IPR036388">
    <property type="entry name" value="WH-like_DNA-bd_sf"/>
</dbReference>
<dbReference type="Gene3D" id="1.10.10.10">
    <property type="entry name" value="Winged helix-like DNA-binding domain superfamily/Winged helix DNA-binding domain"/>
    <property type="match status" value="1"/>
</dbReference>
<dbReference type="PRINTS" id="PR00598">
    <property type="entry name" value="HTHMARR"/>
</dbReference>
<dbReference type="PANTHER" id="PTHR33164:SF95">
    <property type="entry name" value="TRANSCRIPTIONAL REGULATOR"/>
    <property type="match status" value="1"/>
</dbReference>
<keyword evidence="3" id="KW-0804">Transcription</keyword>
<dbReference type="SUPFAM" id="SSF46785">
    <property type="entry name" value="Winged helix' DNA-binding domain"/>
    <property type="match status" value="1"/>
</dbReference>
<name>A0A1D7U1R2_9HYPH</name>
<evidence type="ECO:0000256" key="2">
    <source>
        <dbReference type="ARBA" id="ARBA00023125"/>
    </source>
</evidence>
<dbReference type="KEGG" id="bvv:BHK69_13255"/>
<dbReference type="InterPro" id="IPR023187">
    <property type="entry name" value="Tscrpt_reg_MarR-type_CS"/>
</dbReference>
<dbReference type="InterPro" id="IPR000835">
    <property type="entry name" value="HTH_MarR-typ"/>
</dbReference>
<proteinExistence type="predicted"/>
<organism evidence="5 6">
    <name type="scientific">Bosea vaviloviae</name>
    <dbReference type="NCBI Taxonomy" id="1526658"/>
    <lineage>
        <taxon>Bacteria</taxon>
        <taxon>Pseudomonadati</taxon>
        <taxon>Pseudomonadota</taxon>
        <taxon>Alphaproteobacteria</taxon>
        <taxon>Hyphomicrobiales</taxon>
        <taxon>Boseaceae</taxon>
        <taxon>Bosea</taxon>
    </lineage>
</organism>
<dbReference type="SMART" id="SM00347">
    <property type="entry name" value="HTH_MARR"/>
    <property type="match status" value="1"/>
</dbReference>
<dbReference type="AlphaFoldDB" id="A0A1D7U1R2"/>
<dbReference type="PROSITE" id="PS50995">
    <property type="entry name" value="HTH_MARR_2"/>
    <property type="match status" value="1"/>
</dbReference>
<feature type="domain" description="HTH marR-type" evidence="4">
    <location>
        <begin position="1"/>
        <end position="139"/>
    </location>
</feature>
<dbReference type="InterPro" id="IPR039422">
    <property type="entry name" value="MarR/SlyA-like"/>
</dbReference>
<dbReference type="PROSITE" id="PS01117">
    <property type="entry name" value="HTH_MARR_1"/>
    <property type="match status" value="1"/>
</dbReference>
<dbReference type="PANTHER" id="PTHR33164">
    <property type="entry name" value="TRANSCRIPTIONAL REGULATOR, MARR FAMILY"/>
    <property type="match status" value="1"/>
</dbReference>